<keyword evidence="3" id="KW-1185">Reference proteome</keyword>
<keyword evidence="1" id="KW-0812">Transmembrane</keyword>
<protein>
    <submittedName>
        <fullName evidence="2">Uncharacterized protein</fullName>
    </submittedName>
</protein>
<feature type="transmembrane region" description="Helical" evidence="1">
    <location>
        <begin position="339"/>
        <end position="361"/>
    </location>
</feature>
<evidence type="ECO:0000313" key="2">
    <source>
        <dbReference type="EMBL" id="PVH92493.1"/>
    </source>
</evidence>
<keyword evidence="1" id="KW-0472">Membrane</keyword>
<dbReference type="AlphaFoldDB" id="A0A2V1D4R8"/>
<feature type="transmembrane region" description="Helical" evidence="1">
    <location>
        <begin position="23"/>
        <end position="44"/>
    </location>
</feature>
<feature type="transmembrane region" description="Helical" evidence="1">
    <location>
        <begin position="240"/>
        <end position="262"/>
    </location>
</feature>
<reference evidence="2 3" key="1">
    <citation type="journal article" date="2018" name="Sci. Rep.">
        <title>Comparative genomics provides insights into the lifestyle and reveals functional heterogeneity of dark septate endophytic fungi.</title>
        <authorList>
            <person name="Knapp D.G."/>
            <person name="Nemeth J.B."/>
            <person name="Barry K."/>
            <person name="Hainaut M."/>
            <person name="Henrissat B."/>
            <person name="Johnson J."/>
            <person name="Kuo A."/>
            <person name="Lim J.H.P."/>
            <person name="Lipzen A."/>
            <person name="Nolan M."/>
            <person name="Ohm R.A."/>
            <person name="Tamas L."/>
            <person name="Grigoriev I.V."/>
            <person name="Spatafora J.W."/>
            <person name="Nagy L.G."/>
            <person name="Kovacs G.M."/>
        </authorList>
    </citation>
    <scope>NUCLEOTIDE SEQUENCE [LARGE SCALE GENOMIC DNA]</scope>
    <source>
        <strain evidence="2 3">DSE2036</strain>
    </source>
</reference>
<organism evidence="2 3">
    <name type="scientific">Periconia macrospinosa</name>
    <dbReference type="NCBI Taxonomy" id="97972"/>
    <lineage>
        <taxon>Eukaryota</taxon>
        <taxon>Fungi</taxon>
        <taxon>Dikarya</taxon>
        <taxon>Ascomycota</taxon>
        <taxon>Pezizomycotina</taxon>
        <taxon>Dothideomycetes</taxon>
        <taxon>Pleosporomycetidae</taxon>
        <taxon>Pleosporales</taxon>
        <taxon>Massarineae</taxon>
        <taxon>Periconiaceae</taxon>
        <taxon>Periconia</taxon>
    </lineage>
</organism>
<dbReference type="OrthoDB" id="2688021at2759"/>
<feature type="transmembrane region" description="Helical" evidence="1">
    <location>
        <begin position="161"/>
        <end position="186"/>
    </location>
</feature>
<accession>A0A2V1D4R8</accession>
<gene>
    <name evidence="2" type="ORF">DM02DRAFT_635311</name>
</gene>
<dbReference type="STRING" id="97972.A0A2V1D4R8"/>
<proteinExistence type="predicted"/>
<keyword evidence="1" id="KW-1133">Transmembrane helix</keyword>
<dbReference type="Proteomes" id="UP000244855">
    <property type="component" value="Unassembled WGS sequence"/>
</dbReference>
<feature type="transmembrane region" description="Helical" evidence="1">
    <location>
        <begin position="381"/>
        <end position="407"/>
    </location>
</feature>
<sequence length="485" mass="54449">MQASTNQRLPNFEEALSTRNFCLVGLVATAIGSVASFSVGGILWKRQRVIYNGITDDYEQTPTGFYSTSAKEIASLLLNVYITACSESLGFIHAASLRWTLYREGRLKYNSNLHLFTSAKHSYANGRCNNILWAVSLALSYASVSQFILPNSPDSLFPGYIYNPAPLIILGFSLLFQCLLAIWCLIPSEKRKILSWNSTPLNTTIAYCHMNGSSNTRIRIAIPATRQRSAFQSIRRIRHVLIALWSLVPITVLWGVLIWFLAIKDLGKRDTSFSPNDDTGGFYPGTYDMDNYSSIAVNTLIIGMMQLIYTMALHIAELAVNTSRDESQWRKASILNRGIALSVSSLTVALTSWETVVLLILKPVGHWIFGLSCLSFWYGWIAFHPIPIFCLSGFAFLLATLVTVLLLKKPFGPQPSTYGDLQLLSTFIDDWRKEENGRLYWGDKGYFLDPSRRIVRIAGTSAIRQNLASIRMQEPYWGLKVEAVE</sequence>
<evidence type="ECO:0000256" key="1">
    <source>
        <dbReference type="SAM" id="Phobius"/>
    </source>
</evidence>
<feature type="transmembrane region" description="Helical" evidence="1">
    <location>
        <begin position="295"/>
        <end position="318"/>
    </location>
</feature>
<feature type="transmembrane region" description="Helical" evidence="1">
    <location>
        <begin position="130"/>
        <end position="149"/>
    </location>
</feature>
<dbReference type="EMBL" id="KZ805678">
    <property type="protein sequence ID" value="PVH92493.1"/>
    <property type="molecule type" value="Genomic_DNA"/>
</dbReference>
<evidence type="ECO:0000313" key="3">
    <source>
        <dbReference type="Proteomes" id="UP000244855"/>
    </source>
</evidence>
<name>A0A2V1D4R8_9PLEO</name>